<evidence type="ECO:0000313" key="3">
    <source>
        <dbReference type="Proteomes" id="UP000712600"/>
    </source>
</evidence>
<feature type="compositionally biased region" description="Acidic residues" evidence="1">
    <location>
        <begin position="124"/>
        <end position="143"/>
    </location>
</feature>
<reference evidence="2" key="1">
    <citation type="submission" date="2019-12" db="EMBL/GenBank/DDBJ databases">
        <title>Genome sequencing and annotation of Brassica cretica.</title>
        <authorList>
            <person name="Studholme D.J."/>
            <person name="Sarris P."/>
        </authorList>
    </citation>
    <scope>NUCLEOTIDE SEQUENCE</scope>
    <source>
        <strain evidence="2">PFS-109/04</strain>
        <tissue evidence="2">Leaf</tissue>
    </source>
</reference>
<feature type="compositionally biased region" description="Basic and acidic residues" evidence="1">
    <location>
        <begin position="69"/>
        <end position="90"/>
    </location>
</feature>
<feature type="region of interest" description="Disordered" evidence="1">
    <location>
        <begin position="67"/>
        <end position="105"/>
    </location>
</feature>
<accession>A0A8S9NGF8</accession>
<name>A0A8S9NGF8_BRACR</name>
<evidence type="ECO:0000313" key="2">
    <source>
        <dbReference type="EMBL" id="KAF3502695.1"/>
    </source>
</evidence>
<gene>
    <name evidence="2" type="ORF">F2Q69_00042107</name>
</gene>
<proteinExistence type="predicted"/>
<protein>
    <submittedName>
        <fullName evidence="2">Uncharacterized protein</fullName>
    </submittedName>
</protein>
<dbReference type="EMBL" id="QGKX02001621">
    <property type="protein sequence ID" value="KAF3502695.1"/>
    <property type="molecule type" value="Genomic_DNA"/>
</dbReference>
<sequence length="143" mass="16515">MRRGSQNRRYKKLDLKARGLLLLRKYDVENDKEEEIGRIEVQKIQEIEIVENGGGAKHVEVSEDVAIQEGDKQVSTKEISQDPEKEKEWLDVSPGKSSRPPTPLKFGQVSILTKSRFEVLSPMEEQEAIEDENLEQTEEEHER</sequence>
<organism evidence="2 3">
    <name type="scientific">Brassica cretica</name>
    <name type="common">Mustard</name>
    <dbReference type="NCBI Taxonomy" id="69181"/>
    <lineage>
        <taxon>Eukaryota</taxon>
        <taxon>Viridiplantae</taxon>
        <taxon>Streptophyta</taxon>
        <taxon>Embryophyta</taxon>
        <taxon>Tracheophyta</taxon>
        <taxon>Spermatophyta</taxon>
        <taxon>Magnoliopsida</taxon>
        <taxon>eudicotyledons</taxon>
        <taxon>Gunneridae</taxon>
        <taxon>Pentapetalae</taxon>
        <taxon>rosids</taxon>
        <taxon>malvids</taxon>
        <taxon>Brassicales</taxon>
        <taxon>Brassicaceae</taxon>
        <taxon>Brassiceae</taxon>
        <taxon>Brassica</taxon>
    </lineage>
</organism>
<comment type="caution">
    <text evidence="2">The sequence shown here is derived from an EMBL/GenBank/DDBJ whole genome shotgun (WGS) entry which is preliminary data.</text>
</comment>
<feature type="region of interest" description="Disordered" evidence="1">
    <location>
        <begin position="120"/>
        <end position="143"/>
    </location>
</feature>
<dbReference type="Proteomes" id="UP000712600">
    <property type="component" value="Unassembled WGS sequence"/>
</dbReference>
<dbReference type="AlphaFoldDB" id="A0A8S9NGF8"/>
<evidence type="ECO:0000256" key="1">
    <source>
        <dbReference type="SAM" id="MobiDB-lite"/>
    </source>
</evidence>